<sequence length="156" mass="16278">MANTTCKTPTQYELPTHDASCGIPNTEIYKSLFEPCAQPVAVRSYNDDCALWAPAVDQSTQNLIDCLYKAGVKWEDVWCTGGANETASGSYPTATATAAASASASKTTSSDGARETGDDDEEDKDGENGGAVVRGRAPGLVAWGVLGLVFMGLFGV</sequence>
<feature type="compositionally biased region" description="Low complexity" evidence="1">
    <location>
        <begin position="86"/>
        <end position="110"/>
    </location>
</feature>
<evidence type="ECO:0000313" key="3">
    <source>
        <dbReference type="Proteomes" id="UP001610335"/>
    </source>
</evidence>
<protein>
    <recommendedName>
        <fullName evidence="4">Extracellular membrane protein CFEM domain-containing protein</fullName>
    </recommendedName>
</protein>
<proteinExistence type="predicted"/>
<feature type="region of interest" description="Disordered" evidence="1">
    <location>
        <begin position="86"/>
        <end position="132"/>
    </location>
</feature>
<name>A0ABR4IZX1_9EURO</name>
<accession>A0ABR4IZX1</accession>
<evidence type="ECO:0000313" key="2">
    <source>
        <dbReference type="EMBL" id="KAL2833343.1"/>
    </source>
</evidence>
<dbReference type="EMBL" id="JBFXLS010000004">
    <property type="protein sequence ID" value="KAL2833343.1"/>
    <property type="molecule type" value="Genomic_DNA"/>
</dbReference>
<dbReference type="Proteomes" id="UP001610335">
    <property type="component" value="Unassembled WGS sequence"/>
</dbReference>
<comment type="caution">
    <text evidence="2">The sequence shown here is derived from an EMBL/GenBank/DDBJ whole genome shotgun (WGS) entry which is preliminary data.</text>
</comment>
<evidence type="ECO:0008006" key="4">
    <source>
        <dbReference type="Google" id="ProtNLM"/>
    </source>
</evidence>
<evidence type="ECO:0000256" key="1">
    <source>
        <dbReference type="SAM" id="MobiDB-lite"/>
    </source>
</evidence>
<gene>
    <name evidence="2" type="ORF">BDW59DRAFT_156844</name>
</gene>
<reference evidence="2 3" key="1">
    <citation type="submission" date="2024-07" db="EMBL/GenBank/DDBJ databases">
        <title>Section-level genome sequencing and comparative genomics of Aspergillus sections Usti and Cavernicolus.</title>
        <authorList>
            <consortium name="Lawrence Berkeley National Laboratory"/>
            <person name="Nybo J.L."/>
            <person name="Vesth T.C."/>
            <person name="Theobald S."/>
            <person name="Frisvad J.C."/>
            <person name="Larsen T.O."/>
            <person name="Kjaerboelling I."/>
            <person name="Rothschild-Mancinelli K."/>
            <person name="Lyhne E.K."/>
            <person name="Kogle M.E."/>
            <person name="Barry K."/>
            <person name="Clum A."/>
            <person name="Na H."/>
            <person name="Ledsgaard L."/>
            <person name="Lin J."/>
            <person name="Lipzen A."/>
            <person name="Kuo A."/>
            <person name="Riley R."/>
            <person name="Mondo S."/>
            <person name="LaButti K."/>
            <person name="Haridas S."/>
            <person name="Pangalinan J."/>
            <person name="Salamov A.A."/>
            <person name="Simmons B.A."/>
            <person name="Magnuson J.K."/>
            <person name="Chen J."/>
            <person name="Drula E."/>
            <person name="Henrissat B."/>
            <person name="Wiebenga A."/>
            <person name="Lubbers R.J."/>
            <person name="Gomes A.C."/>
            <person name="Makela M.R."/>
            <person name="Stajich J."/>
            <person name="Grigoriev I.V."/>
            <person name="Mortensen U.H."/>
            <person name="De vries R.P."/>
            <person name="Baker S.E."/>
            <person name="Andersen M.R."/>
        </authorList>
    </citation>
    <scope>NUCLEOTIDE SEQUENCE [LARGE SCALE GENOMIC DNA]</scope>
    <source>
        <strain evidence="2 3">CBS 600.67</strain>
    </source>
</reference>
<keyword evidence="3" id="KW-1185">Reference proteome</keyword>
<organism evidence="2 3">
    <name type="scientific">Aspergillus cavernicola</name>
    <dbReference type="NCBI Taxonomy" id="176166"/>
    <lineage>
        <taxon>Eukaryota</taxon>
        <taxon>Fungi</taxon>
        <taxon>Dikarya</taxon>
        <taxon>Ascomycota</taxon>
        <taxon>Pezizomycotina</taxon>
        <taxon>Eurotiomycetes</taxon>
        <taxon>Eurotiomycetidae</taxon>
        <taxon>Eurotiales</taxon>
        <taxon>Aspergillaceae</taxon>
        <taxon>Aspergillus</taxon>
        <taxon>Aspergillus subgen. Nidulantes</taxon>
    </lineage>
</organism>